<reference evidence="1 2" key="1">
    <citation type="submission" date="2019-02" db="EMBL/GenBank/DDBJ databases">
        <title>Deep-cultivation of Planctomycetes and their phenomic and genomic characterization uncovers novel biology.</title>
        <authorList>
            <person name="Wiegand S."/>
            <person name="Jogler M."/>
            <person name="Boedeker C."/>
            <person name="Pinto D."/>
            <person name="Vollmers J."/>
            <person name="Rivas-Marin E."/>
            <person name="Kohn T."/>
            <person name="Peeters S.H."/>
            <person name="Heuer A."/>
            <person name="Rast P."/>
            <person name="Oberbeckmann S."/>
            <person name="Bunk B."/>
            <person name="Jeske O."/>
            <person name="Meyerdierks A."/>
            <person name="Storesund J.E."/>
            <person name="Kallscheuer N."/>
            <person name="Luecker S."/>
            <person name="Lage O.M."/>
            <person name="Pohl T."/>
            <person name="Merkel B.J."/>
            <person name="Hornburger P."/>
            <person name="Mueller R.-W."/>
            <person name="Bruemmer F."/>
            <person name="Labrenz M."/>
            <person name="Spormann A.M."/>
            <person name="Op Den Camp H."/>
            <person name="Overmann J."/>
            <person name="Amann R."/>
            <person name="Jetten M.S.M."/>
            <person name="Mascher T."/>
            <person name="Medema M.H."/>
            <person name="Devos D.P."/>
            <person name="Kaster A.-K."/>
            <person name="Ovreas L."/>
            <person name="Rohde M."/>
            <person name="Galperin M.Y."/>
            <person name="Jogler C."/>
        </authorList>
    </citation>
    <scope>NUCLEOTIDE SEQUENCE [LARGE SCALE GENOMIC DNA]</scope>
    <source>
        <strain evidence="1 2">Poly51</strain>
    </source>
</reference>
<comment type="caution">
    <text evidence="1">The sequence shown here is derived from an EMBL/GenBank/DDBJ whole genome shotgun (WGS) entry which is preliminary data.</text>
</comment>
<proteinExistence type="predicted"/>
<keyword evidence="2" id="KW-1185">Reference proteome</keyword>
<evidence type="ECO:0000313" key="2">
    <source>
        <dbReference type="Proteomes" id="UP000318288"/>
    </source>
</evidence>
<dbReference type="EMBL" id="SJPW01000010">
    <property type="protein sequence ID" value="TWU44644.1"/>
    <property type="molecule type" value="Genomic_DNA"/>
</dbReference>
<evidence type="ECO:0000313" key="1">
    <source>
        <dbReference type="EMBL" id="TWU44644.1"/>
    </source>
</evidence>
<sequence>MSCTRSTACAISQVESCLSVPGDDRRYPNDLVTTPDSLMDIRGKRIAEIWQRIVLDENGMDYWDNFFRLCDGFTFSLPFDQTVVLKNCELPTGAERFDDDHLTPIFASPITDLMCPADARFADMDTSFLRLVSGLWISQVTGFSAGACATGVFHGFDDPWHDGDEPCPLVSYFKHDG</sequence>
<organism evidence="1 2">
    <name type="scientific">Rubripirellula tenax</name>
    <dbReference type="NCBI Taxonomy" id="2528015"/>
    <lineage>
        <taxon>Bacteria</taxon>
        <taxon>Pseudomonadati</taxon>
        <taxon>Planctomycetota</taxon>
        <taxon>Planctomycetia</taxon>
        <taxon>Pirellulales</taxon>
        <taxon>Pirellulaceae</taxon>
        <taxon>Rubripirellula</taxon>
    </lineage>
</organism>
<name>A0A5C6E7Y8_9BACT</name>
<dbReference type="AlphaFoldDB" id="A0A5C6E7Y8"/>
<dbReference type="Proteomes" id="UP000318288">
    <property type="component" value="Unassembled WGS sequence"/>
</dbReference>
<protein>
    <submittedName>
        <fullName evidence="1">Uncharacterized protein</fullName>
    </submittedName>
</protein>
<accession>A0A5C6E7Y8</accession>
<gene>
    <name evidence="1" type="ORF">Poly51_59130</name>
</gene>